<name>A0A7J9FED6_9ROSI</name>
<proteinExistence type="predicted"/>
<evidence type="ECO:0000313" key="3">
    <source>
        <dbReference type="Proteomes" id="UP000593568"/>
    </source>
</evidence>
<organism evidence="2 3">
    <name type="scientific">Gossypium trilobum</name>
    <dbReference type="NCBI Taxonomy" id="34281"/>
    <lineage>
        <taxon>Eukaryota</taxon>
        <taxon>Viridiplantae</taxon>
        <taxon>Streptophyta</taxon>
        <taxon>Embryophyta</taxon>
        <taxon>Tracheophyta</taxon>
        <taxon>Spermatophyta</taxon>
        <taxon>Magnoliopsida</taxon>
        <taxon>eudicotyledons</taxon>
        <taxon>Gunneridae</taxon>
        <taxon>Pentapetalae</taxon>
        <taxon>rosids</taxon>
        <taxon>malvids</taxon>
        <taxon>Malvales</taxon>
        <taxon>Malvaceae</taxon>
        <taxon>Malvoideae</taxon>
        <taxon>Gossypium</taxon>
    </lineage>
</organism>
<dbReference type="AlphaFoldDB" id="A0A7J9FED6"/>
<feature type="region of interest" description="Disordered" evidence="1">
    <location>
        <begin position="19"/>
        <end position="56"/>
    </location>
</feature>
<reference evidence="2 3" key="1">
    <citation type="journal article" date="2019" name="Genome Biol. Evol.">
        <title>Insights into the evolution of the New World diploid cottons (Gossypium, subgenus Houzingenia) based on genome sequencing.</title>
        <authorList>
            <person name="Grover C.E."/>
            <person name="Arick M.A. 2nd"/>
            <person name="Thrash A."/>
            <person name="Conover J.L."/>
            <person name="Sanders W.S."/>
            <person name="Peterson D.G."/>
            <person name="Frelichowski J.E."/>
            <person name="Scheffler J.A."/>
            <person name="Scheffler B.E."/>
            <person name="Wendel J.F."/>
        </authorList>
    </citation>
    <scope>NUCLEOTIDE SEQUENCE [LARGE SCALE GENOMIC DNA]</scope>
    <source>
        <strain evidence="2">8</strain>
        <tissue evidence="2">Leaf</tissue>
    </source>
</reference>
<evidence type="ECO:0000313" key="2">
    <source>
        <dbReference type="EMBL" id="MBA0783334.1"/>
    </source>
</evidence>
<feature type="compositionally biased region" description="Basic residues" evidence="1">
    <location>
        <begin position="33"/>
        <end position="43"/>
    </location>
</feature>
<accession>A0A7J9FED6</accession>
<gene>
    <name evidence="2" type="ORF">Gotri_001064</name>
</gene>
<evidence type="ECO:0000256" key="1">
    <source>
        <dbReference type="SAM" id="MobiDB-lite"/>
    </source>
</evidence>
<protein>
    <submittedName>
        <fullName evidence="2">Uncharacterized protein</fullName>
    </submittedName>
</protein>
<feature type="non-terminal residue" evidence="2">
    <location>
        <position position="1"/>
    </location>
</feature>
<dbReference type="EMBL" id="JABEZW010000013">
    <property type="protein sequence ID" value="MBA0783334.1"/>
    <property type="molecule type" value="Genomic_DNA"/>
</dbReference>
<keyword evidence="3" id="KW-1185">Reference proteome</keyword>
<sequence>SNFISICYKLKKKIHQHTSVTGIDLSTPPRNPFVKRKRLCQKKNNKEQQKERSQSV</sequence>
<feature type="compositionally biased region" description="Basic and acidic residues" evidence="1">
    <location>
        <begin position="44"/>
        <end position="56"/>
    </location>
</feature>
<dbReference type="Proteomes" id="UP000593568">
    <property type="component" value="Unassembled WGS sequence"/>
</dbReference>
<comment type="caution">
    <text evidence="2">The sequence shown here is derived from an EMBL/GenBank/DDBJ whole genome shotgun (WGS) entry which is preliminary data.</text>
</comment>